<dbReference type="PANTHER" id="PTHR12121:SF37">
    <property type="entry name" value="2',5'-PHOSPHODIESTERASE 12"/>
    <property type="match status" value="1"/>
</dbReference>
<dbReference type="AlphaFoldDB" id="U5ETA8"/>
<dbReference type="GO" id="GO:0000288">
    <property type="term" value="P:nuclear-transcribed mRNA catabolic process, deadenylation-dependent decay"/>
    <property type="evidence" value="ECO:0007669"/>
    <property type="project" value="TreeGrafter"/>
</dbReference>
<dbReference type="InterPro" id="IPR036691">
    <property type="entry name" value="Endo/exonu/phosph_ase_sf"/>
</dbReference>
<dbReference type="InterPro" id="IPR048821">
    <property type="entry name" value="PDE12-like_N"/>
</dbReference>
<evidence type="ECO:0000259" key="3">
    <source>
        <dbReference type="Pfam" id="PF21171"/>
    </source>
</evidence>
<feature type="region of interest" description="Disordered" evidence="1">
    <location>
        <begin position="59"/>
        <end position="84"/>
    </location>
</feature>
<evidence type="ECO:0000256" key="1">
    <source>
        <dbReference type="SAM" id="MobiDB-lite"/>
    </source>
</evidence>
<dbReference type="InterPro" id="IPR050410">
    <property type="entry name" value="CCR4/nocturin_mRNA_transcr"/>
</dbReference>
<evidence type="ECO:0000259" key="2">
    <source>
        <dbReference type="Pfam" id="PF03372"/>
    </source>
</evidence>
<dbReference type="Pfam" id="PF21171">
    <property type="entry name" value="PDE12-like_N"/>
    <property type="match status" value="1"/>
</dbReference>
<feature type="domain" description="Endonuclease/exonuclease/phosphatase" evidence="2">
    <location>
        <begin position="264"/>
        <end position="540"/>
    </location>
</feature>
<evidence type="ECO:0000313" key="4">
    <source>
        <dbReference type="EMBL" id="JAB57013.1"/>
    </source>
</evidence>
<organism evidence="4">
    <name type="scientific">Corethrella appendiculata</name>
    <dbReference type="NCBI Taxonomy" id="1370023"/>
    <lineage>
        <taxon>Eukaryota</taxon>
        <taxon>Metazoa</taxon>
        <taxon>Ecdysozoa</taxon>
        <taxon>Arthropoda</taxon>
        <taxon>Hexapoda</taxon>
        <taxon>Insecta</taxon>
        <taxon>Pterygota</taxon>
        <taxon>Neoptera</taxon>
        <taxon>Endopterygota</taxon>
        <taxon>Diptera</taxon>
        <taxon>Nematocera</taxon>
        <taxon>Culicoidea</taxon>
        <taxon>Chaoboridae</taxon>
        <taxon>Corethrella</taxon>
    </lineage>
</organism>
<accession>U5ETA8</accession>
<name>U5ETA8_9DIPT</name>
<dbReference type="GO" id="GO:0000175">
    <property type="term" value="F:3'-5'-RNA exonuclease activity"/>
    <property type="evidence" value="ECO:0007669"/>
    <property type="project" value="TreeGrafter"/>
</dbReference>
<feature type="compositionally biased region" description="Basic residues" evidence="1">
    <location>
        <begin position="60"/>
        <end position="71"/>
    </location>
</feature>
<feature type="compositionally biased region" description="Polar residues" evidence="1">
    <location>
        <begin position="72"/>
        <end position="84"/>
    </location>
</feature>
<dbReference type="GO" id="GO:0005739">
    <property type="term" value="C:mitochondrion"/>
    <property type="evidence" value="ECO:0007669"/>
    <property type="project" value="TreeGrafter"/>
</dbReference>
<dbReference type="EMBL" id="GANO01002858">
    <property type="protein sequence ID" value="JAB57013.1"/>
    <property type="molecule type" value="mRNA"/>
</dbReference>
<reference evidence="4" key="1">
    <citation type="journal article" date="2014" name="Insect Biochem. Mol. Biol.">
        <title>An insight into the sialome of the frog biting fly, Corethrella appendiculata.</title>
        <authorList>
            <person name="Ribeiro J.M.C."/>
            <person name="Chagas A.C."/>
            <person name="Pham V.M."/>
            <person name="Lounibos L.P."/>
            <person name="Calvo E."/>
        </authorList>
    </citation>
    <scope>NUCLEOTIDE SEQUENCE</scope>
    <source>
        <tissue evidence="4">Salivary glands</tissue>
    </source>
</reference>
<dbReference type="InterPro" id="IPR005135">
    <property type="entry name" value="Endo/exonuclease/phosphatase"/>
</dbReference>
<proteinExistence type="evidence at transcript level"/>
<dbReference type="PANTHER" id="PTHR12121">
    <property type="entry name" value="CARBON CATABOLITE REPRESSOR PROTEIN 4"/>
    <property type="match status" value="1"/>
</dbReference>
<sequence length="550" mass="63989">MNIVYLKQVPNEEQCHFHFRLINKSMGIDRVFNFSRNLNENINACVDRMQSNIAKEFNKKTKKRNNKKQKKIQTPSQSDGAATTSQAIEIPEISLKFLNESEEIRDQQLCDLIEDIKINSKIILEIIDEKFQINYNCPWINLIALPTSILAGFYVYPSKLELQFADKDECEFIWYSGVMPKSNNQNEIIWEQKCDKFTYSVSADDIGKHLKLKCTPKTKSGEIGPTLEVISKCTVQAGPGQCPFEIRHQFTKEKLENGNKFRVLTYNLLADLYADSDYSRKELFPYCPPYALHIDYRKQLFIKEILGYHADILCMQEVDSKIYDLDLEPLLRLKHYDGFYQQKGCTAEGIATFYDTKRFDLIDKRGINIGENISKLNIFEKLWQKLQSNQKLIERIVKRSTAVSAIVLKTKTATNDHYLIVGNTHFYYHPDADHIRLLQAGFSMLYLQSIYEEIKQRFELSEHDLSLIFCGDFNSVPECGIYKLLTEKFVDEHFVDWSSNITEAVRDVRLEQPFNIQSACGCPKYTNFTELFAACLDYIFLLFLIYLQCS</sequence>
<dbReference type="Gene3D" id="3.60.10.10">
    <property type="entry name" value="Endonuclease/exonuclease/phosphatase"/>
    <property type="match status" value="1"/>
</dbReference>
<dbReference type="Pfam" id="PF03372">
    <property type="entry name" value="Exo_endo_phos"/>
    <property type="match status" value="1"/>
</dbReference>
<dbReference type="SUPFAM" id="SSF56219">
    <property type="entry name" value="DNase I-like"/>
    <property type="match status" value="1"/>
</dbReference>
<protein>
    <submittedName>
        <fullName evidence="4">Putative glucose-repressible alcohol dehydrogenase transcriptional effector ccr4</fullName>
    </submittedName>
</protein>
<feature type="domain" description="2',5'-phosphodiesterase 12-like N-terminal" evidence="3">
    <location>
        <begin position="140"/>
        <end position="235"/>
    </location>
</feature>